<accession>A0A5D2A386</accession>
<dbReference type="Proteomes" id="UP000323506">
    <property type="component" value="Chromosome D12"/>
</dbReference>
<proteinExistence type="predicted"/>
<sequence>MLVTSFKAAPYQGFFLHSVGDGGVLHKPRRGYHGTCPCTCYCHRPHAHLCQPTSTRTPPPSYGCHSSYSLVRAQARALLHHHHHHQ</sequence>
<organism evidence="2 3">
    <name type="scientific">Gossypium darwinii</name>
    <name type="common">Darwin's cotton</name>
    <name type="synonym">Gossypium barbadense var. darwinii</name>
    <dbReference type="NCBI Taxonomy" id="34276"/>
    <lineage>
        <taxon>Eukaryota</taxon>
        <taxon>Viridiplantae</taxon>
        <taxon>Streptophyta</taxon>
        <taxon>Embryophyta</taxon>
        <taxon>Tracheophyta</taxon>
        <taxon>Spermatophyta</taxon>
        <taxon>Magnoliopsida</taxon>
        <taxon>eudicotyledons</taxon>
        <taxon>Gunneridae</taxon>
        <taxon>Pentapetalae</taxon>
        <taxon>rosids</taxon>
        <taxon>malvids</taxon>
        <taxon>Malvales</taxon>
        <taxon>Malvaceae</taxon>
        <taxon>Malvoideae</taxon>
        <taxon>Gossypium</taxon>
    </lineage>
</organism>
<evidence type="ECO:0000313" key="2">
    <source>
        <dbReference type="EMBL" id="TYG39354.1"/>
    </source>
</evidence>
<dbReference type="EMBL" id="CM017712">
    <property type="protein sequence ID" value="TYG39354.1"/>
    <property type="molecule type" value="Genomic_DNA"/>
</dbReference>
<evidence type="ECO:0000313" key="1">
    <source>
        <dbReference type="EMBL" id="TYG39351.1"/>
    </source>
</evidence>
<keyword evidence="3" id="KW-1185">Reference proteome</keyword>
<protein>
    <submittedName>
        <fullName evidence="2">Uncharacterized protein</fullName>
    </submittedName>
</protein>
<dbReference type="EMBL" id="CM017712">
    <property type="protein sequence ID" value="TYG39351.1"/>
    <property type="molecule type" value="Genomic_DNA"/>
</dbReference>
<reference evidence="2 3" key="1">
    <citation type="submission" date="2019-06" db="EMBL/GenBank/DDBJ databases">
        <title>WGS assembly of Gossypium darwinii.</title>
        <authorList>
            <person name="Chen Z.J."/>
            <person name="Sreedasyam A."/>
            <person name="Ando A."/>
            <person name="Song Q."/>
            <person name="De L."/>
            <person name="Hulse-Kemp A."/>
            <person name="Ding M."/>
            <person name="Ye W."/>
            <person name="Kirkbride R."/>
            <person name="Jenkins J."/>
            <person name="Plott C."/>
            <person name="Lovell J."/>
            <person name="Lin Y.-M."/>
            <person name="Vaughn R."/>
            <person name="Liu B."/>
            <person name="Li W."/>
            <person name="Simpson S."/>
            <person name="Scheffler B."/>
            <person name="Saski C."/>
            <person name="Grover C."/>
            <person name="Hu G."/>
            <person name="Conover J."/>
            <person name="Carlson J."/>
            <person name="Shu S."/>
            <person name="Boston L."/>
            <person name="Williams M."/>
            <person name="Peterson D."/>
            <person name="Mcgee K."/>
            <person name="Jones D."/>
            <person name="Wendel J."/>
            <person name="Stelly D."/>
            <person name="Grimwood J."/>
            <person name="Schmutz J."/>
        </authorList>
    </citation>
    <scope>NUCLEOTIDE SEQUENCE [LARGE SCALE GENOMIC DNA]</scope>
    <source>
        <strain evidence="2">1808015.09</strain>
    </source>
</reference>
<gene>
    <name evidence="1" type="ORF">ES288_D12G009700v1</name>
    <name evidence="2" type="ORF">ES288_D12G010000v1</name>
</gene>
<evidence type="ECO:0000313" key="3">
    <source>
        <dbReference type="Proteomes" id="UP000323506"/>
    </source>
</evidence>
<name>A0A5D2A386_GOSDA</name>
<dbReference type="AlphaFoldDB" id="A0A5D2A386"/>